<comment type="caution">
    <text evidence="1">The sequence shown here is derived from an EMBL/GenBank/DDBJ whole genome shotgun (WGS) entry which is preliminary data.</text>
</comment>
<protein>
    <submittedName>
        <fullName evidence="1">Uncharacterized protein</fullName>
    </submittedName>
</protein>
<dbReference type="Proteomes" id="UP000299102">
    <property type="component" value="Unassembled WGS sequence"/>
</dbReference>
<sequence length="168" mass="19347">MGKRRGSRTVVNGCRRARRAHATAYDVFFICKNMVCVHKPRLFLALLLPFTFCFLPGRNKEYSMNKFFSIQLLQEFVEIFNIIIQFRNGELQWVYAGVHIYIGDHENPDVASSICRHLHFDLIRTNKPASPKGVGRRAEGRGEANQIVFYKLRAPGPFVIALSNYIHC</sequence>
<dbReference type="AlphaFoldDB" id="A0A4C1ZMD4"/>
<reference evidence="1 2" key="1">
    <citation type="journal article" date="2019" name="Commun. Biol.">
        <title>The bagworm genome reveals a unique fibroin gene that provides high tensile strength.</title>
        <authorList>
            <person name="Kono N."/>
            <person name="Nakamura H."/>
            <person name="Ohtoshi R."/>
            <person name="Tomita M."/>
            <person name="Numata K."/>
            <person name="Arakawa K."/>
        </authorList>
    </citation>
    <scope>NUCLEOTIDE SEQUENCE [LARGE SCALE GENOMIC DNA]</scope>
</reference>
<accession>A0A4C1ZMD4</accession>
<evidence type="ECO:0000313" key="1">
    <source>
        <dbReference type="EMBL" id="GBP88482.1"/>
    </source>
</evidence>
<proteinExistence type="predicted"/>
<gene>
    <name evidence="1" type="ORF">EVAR_64915_1</name>
</gene>
<evidence type="ECO:0000313" key="2">
    <source>
        <dbReference type="Proteomes" id="UP000299102"/>
    </source>
</evidence>
<keyword evidence="2" id="KW-1185">Reference proteome</keyword>
<name>A0A4C1ZMD4_EUMVA</name>
<organism evidence="1 2">
    <name type="scientific">Eumeta variegata</name>
    <name type="common">Bagworm moth</name>
    <name type="synonym">Eumeta japonica</name>
    <dbReference type="NCBI Taxonomy" id="151549"/>
    <lineage>
        <taxon>Eukaryota</taxon>
        <taxon>Metazoa</taxon>
        <taxon>Ecdysozoa</taxon>
        <taxon>Arthropoda</taxon>
        <taxon>Hexapoda</taxon>
        <taxon>Insecta</taxon>
        <taxon>Pterygota</taxon>
        <taxon>Neoptera</taxon>
        <taxon>Endopterygota</taxon>
        <taxon>Lepidoptera</taxon>
        <taxon>Glossata</taxon>
        <taxon>Ditrysia</taxon>
        <taxon>Tineoidea</taxon>
        <taxon>Psychidae</taxon>
        <taxon>Oiketicinae</taxon>
        <taxon>Eumeta</taxon>
    </lineage>
</organism>
<dbReference type="EMBL" id="BGZK01001937">
    <property type="protein sequence ID" value="GBP88482.1"/>
    <property type="molecule type" value="Genomic_DNA"/>
</dbReference>